<dbReference type="RefSeq" id="WP_127057155.1">
    <property type="nucleotide sequence ID" value="NZ_RZGR01000011.1"/>
</dbReference>
<name>A0A433JJY5_9GAMM</name>
<dbReference type="InterPro" id="IPR012354">
    <property type="entry name" value="Esterase_lipase"/>
</dbReference>
<accession>A0A433JJY5</accession>
<feature type="domain" description="AB hydrolase-1" evidence="2">
    <location>
        <begin position="40"/>
        <end position="252"/>
    </location>
</feature>
<protein>
    <submittedName>
        <fullName evidence="3">Alpha/beta fold hydrolase</fullName>
    </submittedName>
</protein>
<keyword evidence="4" id="KW-1185">Reference proteome</keyword>
<proteinExistence type="predicted"/>
<dbReference type="Gene3D" id="3.40.50.1820">
    <property type="entry name" value="alpha/beta hydrolase"/>
    <property type="match status" value="1"/>
</dbReference>
<dbReference type="InterPro" id="IPR000073">
    <property type="entry name" value="AB_hydrolase_1"/>
</dbReference>
<dbReference type="AlphaFoldDB" id="A0A433JJY5"/>
<dbReference type="SUPFAM" id="SSF53474">
    <property type="entry name" value="alpha/beta-Hydrolases"/>
    <property type="match status" value="1"/>
</dbReference>
<gene>
    <name evidence="3" type="ORF">EKM59_04985</name>
</gene>
<sequence length="263" mass="29241">MNIDDFRYMRRGKHIKALPLQQATLLSPIDKRNGKKEKALLLLHGFSSSPAVFRELVPALGMYDTILAPVLPGHGESIAAFASVKSKDWLTAAEHACAHLVQEYSMVDVMGLSLGGLLACHLSSKFSLHHLYLLAPALALRLKISPALNLAYVLQKLGFKKLRNRAGNICSESSYELAYRQLPIISISEILGLINTFKFTPPTCPTDIFLGFYDEVIHSARVADYFANLPHARVHWLNNSAHVLPLDRDAETIVACVQQNWKN</sequence>
<evidence type="ECO:0000313" key="3">
    <source>
        <dbReference type="EMBL" id="RUQ88667.1"/>
    </source>
</evidence>
<dbReference type="PIRSF" id="PIRSF017388">
    <property type="entry name" value="Esterase_lipase"/>
    <property type="match status" value="1"/>
</dbReference>
<reference evidence="3 4" key="1">
    <citation type="submission" date="2018-12" db="EMBL/GenBank/DDBJ databases">
        <title>Legionella sp,whole genome shotgun sequence.</title>
        <authorList>
            <person name="Wu H."/>
        </authorList>
    </citation>
    <scope>NUCLEOTIDE SEQUENCE [LARGE SCALE GENOMIC DNA]</scope>
    <source>
        <strain evidence="4">km714</strain>
    </source>
</reference>
<feature type="active site" description="Nucleophile" evidence="1">
    <location>
        <position position="113"/>
    </location>
</feature>
<dbReference type="Proteomes" id="UP000288012">
    <property type="component" value="Unassembled WGS sequence"/>
</dbReference>
<keyword evidence="3" id="KW-0378">Hydrolase</keyword>
<feature type="active site" description="Charge relay system" evidence="1">
    <location>
        <position position="214"/>
    </location>
</feature>
<dbReference type="Pfam" id="PF12697">
    <property type="entry name" value="Abhydrolase_6"/>
    <property type="match status" value="1"/>
</dbReference>
<comment type="caution">
    <text evidence="3">The sequence shown here is derived from an EMBL/GenBank/DDBJ whole genome shotgun (WGS) entry which is preliminary data.</text>
</comment>
<organism evidence="3 4">
    <name type="scientific">Legionella septentrionalis</name>
    <dbReference type="NCBI Taxonomy" id="2498109"/>
    <lineage>
        <taxon>Bacteria</taxon>
        <taxon>Pseudomonadati</taxon>
        <taxon>Pseudomonadota</taxon>
        <taxon>Gammaproteobacteria</taxon>
        <taxon>Legionellales</taxon>
        <taxon>Legionellaceae</taxon>
        <taxon>Legionella</taxon>
    </lineage>
</organism>
<evidence type="ECO:0000313" key="4">
    <source>
        <dbReference type="Proteomes" id="UP000288012"/>
    </source>
</evidence>
<dbReference type="EMBL" id="RZGR01000011">
    <property type="protein sequence ID" value="RUQ88667.1"/>
    <property type="molecule type" value="Genomic_DNA"/>
</dbReference>
<evidence type="ECO:0000256" key="1">
    <source>
        <dbReference type="PIRSR" id="PIRSR017388-1"/>
    </source>
</evidence>
<evidence type="ECO:0000259" key="2">
    <source>
        <dbReference type="Pfam" id="PF12697"/>
    </source>
</evidence>
<feature type="active site" description="Charge relay system" evidence="1">
    <location>
        <position position="242"/>
    </location>
</feature>
<dbReference type="GO" id="GO:0052689">
    <property type="term" value="F:carboxylic ester hydrolase activity"/>
    <property type="evidence" value="ECO:0007669"/>
    <property type="project" value="InterPro"/>
</dbReference>
<dbReference type="InterPro" id="IPR029058">
    <property type="entry name" value="AB_hydrolase_fold"/>
</dbReference>